<protein>
    <submittedName>
        <fullName evidence="1">DUF1320 domain-containing protein</fullName>
    </submittedName>
</protein>
<dbReference type="EMBL" id="SBII01000001">
    <property type="protein sequence ID" value="RWX03372.1"/>
    <property type="molecule type" value="Genomic_DNA"/>
</dbReference>
<evidence type="ECO:0000313" key="2">
    <source>
        <dbReference type="Proteomes" id="UP000287527"/>
    </source>
</evidence>
<gene>
    <name evidence="1" type="ORF">EPI11_00135</name>
</gene>
<proteinExistence type="predicted"/>
<dbReference type="Proteomes" id="UP000287527">
    <property type="component" value="Unassembled WGS sequence"/>
</dbReference>
<dbReference type="OrthoDB" id="881590at2"/>
<organism evidence="1 2">
    <name type="scientific">Flavobacterium cerinum</name>
    <dbReference type="NCBI Taxonomy" id="2502784"/>
    <lineage>
        <taxon>Bacteria</taxon>
        <taxon>Pseudomonadati</taxon>
        <taxon>Bacteroidota</taxon>
        <taxon>Flavobacteriia</taxon>
        <taxon>Flavobacteriales</taxon>
        <taxon>Flavobacteriaceae</taxon>
        <taxon>Flavobacterium</taxon>
    </lineage>
</organism>
<sequence length="146" mass="16704">MLTNMRFLNDNDYKKVIRQWIKNLISYESEDVLEDAELAAQSEMETYLVSRYDTQAIFNTGQEPEQRSALIVMYLVDMALYHLHANIQPNDVPEVRENRYKQAISWLKDVAAGKISPVLPVKVIVPGEDNTGNIALGCNPKVSERF</sequence>
<accession>A0A3S4T3G4</accession>
<dbReference type="Pfam" id="PF07030">
    <property type="entry name" value="Phage_Mu_Gp36"/>
    <property type="match status" value="1"/>
</dbReference>
<dbReference type="AlphaFoldDB" id="A0A3S4T3G4"/>
<dbReference type="InterPro" id="IPR009752">
    <property type="entry name" value="Phage_Mu_GpJ"/>
</dbReference>
<keyword evidence="2" id="KW-1185">Reference proteome</keyword>
<evidence type="ECO:0000313" key="1">
    <source>
        <dbReference type="EMBL" id="RWX03372.1"/>
    </source>
</evidence>
<name>A0A3S4T3G4_9FLAO</name>
<comment type="caution">
    <text evidence="1">The sequence shown here is derived from an EMBL/GenBank/DDBJ whole genome shotgun (WGS) entry which is preliminary data.</text>
</comment>
<reference evidence="1 2" key="1">
    <citation type="submission" date="2019-01" db="EMBL/GenBank/DDBJ databases">
        <title>Flavobacterium sp. nov.,isolated from freshwater.</title>
        <authorList>
            <person name="Zhang R."/>
            <person name="Du Z.-J."/>
        </authorList>
    </citation>
    <scope>NUCLEOTIDE SEQUENCE [LARGE SCALE GENOMIC DNA]</scope>
    <source>
        <strain evidence="1 2">1E403</strain>
    </source>
</reference>